<gene>
    <name evidence="1" type="ORF">HaLaN_20220</name>
</gene>
<protein>
    <submittedName>
        <fullName evidence="1">Uncharacterized protein</fullName>
    </submittedName>
</protein>
<dbReference type="AlphaFoldDB" id="A0A6A0A1A6"/>
<dbReference type="Proteomes" id="UP000485058">
    <property type="component" value="Unassembled WGS sequence"/>
</dbReference>
<comment type="caution">
    <text evidence="1">The sequence shown here is derived from an EMBL/GenBank/DDBJ whole genome shotgun (WGS) entry which is preliminary data.</text>
</comment>
<reference evidence="1 2" key="1">
    <citation type="submission" date="2020-02" db="EMBL/GenBank/DDBJ databases">
        <title>Draft genome sequence of Haematococcus lacustris strain NIES-144.</title>
        <authorList>
            <person name="Morimoto D."/>
            <person name="Nakagawa S."/>
            <person name="Yoshida T."/>
            <person name="Sawayama S."/>
        </authorList>
    </citation>
    <scope>NUCLEOTIDE SEQUENCE [LARGE SCALE GENOMIC DNA]</scope>
    <source>
        <strain evidence="1 2">NIES-144</strain>
    </source>
</reference>
<evidence type="ECO:0000313" key="2">
    <source>
        <dbReference type="Proteomes" id="UP000485058"/>
    </source>
</evidence>
<sequence>VYRECAALQQEAQQLDLEAAAHGDMATYQALAATAASARDSTCANIAAIAAAAQRLAPMLERAAKLRTGPMGASHQGGARLLNSMLRAG</sequence>
<proteinExistence type="predicted"/>
<accession>A0A6A0A1A6</accession>
<organism evidence="1 2">
    <name type="scientific">Haematococcus lacustris</name>
    <name type="common">Green alga</name>
    <name type="synonym">Haematococcus pluvialis</name>
    <dbReference type="NCBI Taxonomy" id="44745"/>
    <lineage>
        <taxon>Eukaryota</taxon>
        <taxon>Viridiplantae</taxon>
        <taxon>Chlorophyta</taxon>
        <taxon>core chlorophytes</taxon>
        <taxon>Chlorophyceae</taxon>
        <taxon>CS clade</taxon>
        <taxon>Chlamydomonadales</taxon>
        <taxon>Haematococcaceae</taxon>
        <taxon>Haematococcus</taxon>
    </lineage>
</organism>
<dbReference type="EMBL" id="BLLF01002106">
    <property type="protein sequence ID" value="GFH22712.1"/>
    <property type="molecule type" value="Genomic_DNA"/>
</dbReference>
<feature type="non-terminal residue" evidence="1">
    <location>
        <position position="1"/>
    </location>
</feature>
<name>A0A6A0A1A6_HAELA</name>
<keyword evidence="2" id="KW-1185">Reference proteome</keyword>
<evidence type="ECO:0000313" key="1">
    <source>
        <dbReference type="EMBL" id="GFH22712.1"/>
    </source>
</evidence>